<proteinExistence type="predicted"/>
<comment type="caution">
    <text evidence="1">The sequence shown here is derived from an EMBL/GenBank/DDBJ whole genome shotgun (WGS) entry which is preliminary data.</text>
</comment>
<evidence type="ECO:0000313" key="1">
    <source>
        <dbReference type="EMBL" id="RIV85661.1"/>
    </source>
</evidence>
<sequence>MCNGSGGYAIVASHRALDEQEQVNFEFAGVHRSLEANGSSEIAKRTGARYGVREVNVTYNSLRTPLAITLTVTPF</sequence>
<protein>
    <submittedName>
        <fullName evidence="1">Uncharacterized protein</fullName>
    </submittedName>
</protein>
<accession>A0A418NRE8</accession>
<name>A0A418NRE8_9SPHN</name>
<dbReference type="Proteomes" id="UP000286576">
    <property type="component" value="Unassembled WGS sequence"/>
</dbReference>
<organism evidence="1 2">
    <name type="scientific">Aurantiacibacter zhengii</name>
    <dbReference type="NCBI Taxonomy" id="2307003"/>
    <lineage>
        <taxon>Bacteria</taxon>
        <taxon>Pseudomonadati</taxon>
        <taxon>Pseudomonadota</taxon>
        <taxon>Alphaproteobacteria</taxon>
        <taxon>Sphingomonadales</taxon>
        <taxon>Erythrobacteraceae</taxon>
        <taxon>Aurantiacibacter</taxon>
    </lineage>
</organism>
<dbReference type="AlphaFoldDB" id="A0A418NRE8"/>
<evidence type="ECO:0000313" key="2">
    <source>
        <dbReference type="Proteomes" id="UP000286576"/>
    </source>
</evidence>
<keyword evidence="2" id="KW-1185">Reference proteome</keyword>
<gene>
    <name evidence="1" type="ORF">D2V07_09960</name>
</gene>
<dbReference type="EMBL" id="QXFL01000004">
    <property type="protein sequence ID" value="RIV85661.1"/>
    <property type="molecule type" value="Genomic_DNA"/>
</dbReference>
<reference evidence="1 2" key="1">
    <citation type="submission" date="2018-08" db="EMBL/GenBank/DDBJ databases">
        <title>Erythrobacter zhengii sp.nov., a bacterium isolated from deep-sea sediment.</title>
        <authorList>
            <person name="Fang C."/>
            <person name="Wu Y.-H."/>
            <person name="Sun C."/>
            <person name="Wang H."/>
            <person name="Cheng H."/>
            <person name="Meng F.-X."/>
            <person name="Wang C.-S."/>
            <person name="Xu X.-W."/>
        </authorList>
    </citation>
    <scope>NUCLEOTIDE SEQUENCE [LARGE SCALE GENOMIC DNA]</scope>
    <source>
        <strain evidence="1 2">V18</strain>
    </source>
</reference>